<dbReference type="Proteomes" id="UP000030682">
    <property type="component" value="Unassembled WGS sequence"/>
</dbReference>
<dbReference type="Pfam" id="PF16219">
    <property type="entry name" value="DUF4879"/>
    <property type="match status" value="1"/>
</dbReference>
<dbReference type="Gene3D" id="2.60.40.2870">
    <property type="match status" value="1"/>
</dbReference>
<dbReference type="InterPro" id="IPR032624">
    <property type="entry name" value="DUF4879"/>
</dbReference>
<sequence length="173" mass="19262">MLTFLKLRTLLQMYGNIKFVCILNKGDVYMLKKVALGISSLTMAAVVGLGMASEVSAGPAPALTSLNILKVESELGRVEYVSPNNLSTIKDHGGSYLYIYTREMGYGHLPFAKMNGKKAKEVSSTMIDVNGDRIIDGWERKWDVSGNQSGRFEYENTSTNYPWNKMYTALNIK</sequence>
<reference evidence="1" key="1">
    <citation type="submission" date="2014-01" db="EMBL/GenBank/DDBJ databases">
        <title>Draft genome sequence of highly nematicidal Bacillus thuringiensis DB27.</title>
        <authorList>
            <person name="Iatsenko I."/>
            <person name="Pickard D."/>
            <person name="Corton C."/>
            <person name="Dougan G."/>
            <person name="Sommer R.J."/>
        </authorList>
    </citation>
    <scope>NUCLEOTIDE SEQUENCE [LARGE SCALE GENOMIC DNA]</scope>
    <source>
        <strain evidence="1">DB27</strain>
    </source>
</reference>
<accession>W8YLV7</accession>
<dbReference type="AlphaFoldDB" id="W8YLV7"/>
<dbReference type="EMBL" id="HG810023">
    <property type="protein sequence ID" value="CDN39421.1"/>
    <property type="molecule type" value="Genomic_DNA"/>
</dbReference>
<dbReference type="HOGENOM" id="CLU_1764262_0_0_9"/>
<protein>
    <recommendedName>
        <fullName evidence="2">DUF4879 domain-containing protein</fullName>
    </recommendedName>
</protein>
<reference evidence="1" key="2">
    <citation type="submission" date="2014-01" db="EMBL/GenBank/DDBJ databases">
        <authorList>
            <person name="Aslett M."/>
        </authorList>
    </citation>
    <scope>NUCLEOTIDE SEQUENCE [LARGE SCALE GENOMIC DNA]</scope>
    <source>
        <strain evidence="1">DB27</strain>
    </source>
</reference>
<proteinExistence type="predicted"/>
<name>W8YLV7_BACTU</name>
<evidence type="ECO:0008006" key="2">
    <source>
        <dbReference type="Google" id="ProtNLM"/>
    </source>
</evidence>
<gene>
    <name evidence="1" type="ORF">BTDB27_p000084</name>
</gene>
<organism evidence="1">
    <name type="scientific">Bacillus thuringiensis DB27</name>
    <dbReference type="NCBI Taxonomy" id="1431339"/>
    <lineage>
        <taxon>Bacteria</taxon>
        <taxon>Bacillati</taxon>
        <taxon>Bacillota</taxon>
        <taxon>Bacilli</taxon>
        <taxon>Bacillales</taxon>
        <taxon>Bacillaceae</taxon>
        <taxon>Bacillus</taxon>
        <taxon>Bacillus cereus group</taxon>
    </lineage>
</organism>
<evidence type="ECO:0000313" key="1">
    <source>
        <dbReference type="EMBL" id="CDN39421.1"/>
    </source>
</evidence>